<comment type="caution">
    <text evidence="1">The sequence shown here is derived from an EMBL/GenBank/DDBJ whole genome shotgun (WGS) entry which is preliminary data.</text>
</comment>
<dbReference type="EMBL" id="JAHLQT010001931">
    <property type="protein sequence ID" value="KAG7177528.1"/>
    <property type="molecule type" value="Genomic_DNA"/>
</dbReference>
<evidence type="ECO:0000313" key="1">
    <source>
        <dbReference type="EMBL" id="KAG7177528.1"/>
    </source>
</evidence>
<accession>A0A8J5TUP6</accession>
<proteinExistence type="predicted"/>
<dbReference type="Proteomes" id="UP000747542">
    <property type="component" value="Unassembled WGS sequence"/>
</dbReference>
<sequence length="171" mass="19510">MDRDVLRHGRGLICTLPGQQMETIEEIVLGDNVNTFTCHLWESLMGSLNYTAEVIPLSWLRCRCLTLEGNHIFLLDIRDHCQECHVIYNGCFGNGRNWGSSKPRRDGGIPVLSWTPRTEQHQWSHVFTAQMERWGRPEVNLFAARSNAQLPQYITRSLPTPTGGPDAFTMN</sequence>
<organism evidence="1 2">
    <name type="scientific">Homarus americanus</name>
    <name type="common">American lobster</name>
    <dbReference type="NCBI Taxonomy" id="6706"/>
    <lineage>
        <taxon>Eukaryota</taxon>
        <taxon>Metazoa</taxon>
        <taxon>Ecdysozoa</taxon>
        <taxon>Arthropoda</taxon>
        <taxon>Crustacea</taxon>
        <taxon>Multicrustacea</taxon>
        <taxon>Malacostraca</taxon>
        <taxon>Eumalacostraca</taxon>
        <taxon>Eucarida</taxon>
        <taxon>Decapoda</taxon>
        <taxon>Pleocyemata</taxon>
        <taxon>Astacidea</taxon>
        <taxon>Nephropoidea</taxon>
        <taxon>Nephropidae</taxon>
        <taxon>Homarus</taxon>
    </lineage>
</organism>
<gene>
    <name evidence="1" type="ORF">Hamer_G008161</name>
</gene>
<name>A0A8J5TUP6_HOMAM</name>
<keyword evidence="2" id="KW-1185">Reference proteome</keyword>
<dbReference type="AlphaFoldDB" id="A0A8J5TUP6"/>
<reference evidence="1" key="1">
    <citation type="journal article" date="2021" name="Sci. Adv.">
        <title>The American lobster genome reveals insights on longevity, neural, and immune adaptations.</title>
        <authorList>
            <person name="Polinski J.M."/>
            <person name="Zimin A.V."/>
            <person name="Clark K.F."/>
            <person name="Kohn A.B."/>
            <person name="Sadowski N."/>
            <person name="Timp W."/>
            <person name="Ptitsyn A."/>
            <person name="Khanna P."/>
            <person name="Romanova D.Y."/>
            <person name="Williams P."/>
            <person name="Greenwood S.J."/>
            <person name="Moroz L.L."/>
            <person name="Walt D.R."/>
            <person name="Bodnar A.G."/>
        </authorList>
    </citation>
    <scope>NUCLEOTIDE SEQUENCE</scope>
    <source>
        <strain evidence="1">GMGI-L3</strain>
    </source>
</reference>
<protein>
    <submittedName>
        <fullName evidence="1">Uncharacterized protein</fullName>
    </submittedName>
</protein>
<evidence type="ECO:0000313" key="2">
    <source>
        <dbReference type="Proteomes" id="UP000747542"/>
    </source>
</evidence>